<dbReference type="InterPro" id="IPR008605">
    <property type="entry name" value="ECM1"/>
</dbReference>
<dbReference type="EMBL" id="CU855694">
    <property type="status" value="NOT_ANNOTATED_CDS"/>
    <property type="molecule type" value="Genomic_DNA"/>
</dbReference>
<evidence type="ECO:0000256" key="4">
    <source>
        <dbReference type="SAM" id="SignalP"/>
    </source>
</evidence>
<dbReference type="Proteomes" id="UP000000437">
    <property type="component" value="Chromosome 19"/>
</dbReference>
<evidence type="ECO:0000313" key="6">
    <source>
        <dbReference type="Proteomes" id="UP000000437"/>
    </source>
</evidence>
<name>A0A0R4IMZ6_DANRE</name>
<dbReference type="Bgee" id="ENSDARG00000100535">
    <property type="expression patterns" value="Expressed in tail and 10 other cell types or tissues"/>
</dbReference>
<dbReference type="OMA" id="TLPYECC"/>
<dbReference type="PaxDb" id="7955-ENSDARP00000109816"/>
<protein>
    <submittedName>
        <fullName evidence="5 7">Extracellular matrix protein 1</fullName>
    </submittedName>
</protein>
<reference evidence="5" key="2">
    <citation type="submission" date="2015-11" db="UniProtKB">
        <authorList>
            <consortium name="Ensembl"/>
        </authorList>
    </citation>
    <scope>IDENTIFICATION</scope>
    <source>
        <strain evidence="5">Tuebingen</strain>
    </source>
</reference>
<organism evidence="5">
    <name type="scientific">Danio rerio</name>
    <name type="common">Zebrafish</name>
    <name type="synonym">Brachydanio rerio</name>
    <dbReference type="NCBI Taxonomy" id="7955"/>
    <lineage>
        <taxon>Eukaryota</taxon>
        <taxon>Metazoa</taxon>
        <taxon>Chordata</taxon>
        <taxon>Craniata</taxon>
        <taxon>Vertebrata</taxon>
        <taxon>Euteleostomi</taxon>
        <taxon>Actinopterygii</taxon>
        <taxon>Neopterygii</taxon>
        <taxon>Teleostei</taxon>
        <taxon>Ostariophysi</taxon>
        <taxon>Cypriniformes</taxon>
        <taxon>Danionidae</taxon>
        <taxon>Danioninae</taxon>
        <taxon>Danio</taxon>
    </lineage>
</organism>
<dbReference type="eggNOG" id="ENOG502S90Q">
    <property type="taxonomic scope" value="Eukaryota"/>
</dbReference>
<accession>A0A8M1RP16</accession>
<dbReference type="Ensembl" id="ENSDART00000165630.2">
    <property type="protein sequence ID" value="ENSDARP00000137189.1"/>
    <property type="gene ID" value="ENSDARG00000100535.2"/>
</dbReference>
<evidence type="ECO:0000313" key="8">
    <source>
        <dbReference type="ZFIN" id="ZDB-GENE-121204-1"/>
    </source>
</evidence>
<evidence type="ECO:0000256" key="3">
    <source>
        <dbReference type="ARBA" id="ARBA00022737"/>
    </source>
</evidence>
<comment type="subcellular location">
    <subcellularLocation>
        <location evidence="1">Secreted</location>
    </subcellularLocation>
</comment>
<gene>
    <name evidence="5 7 8" type="primary">ecm1a</name>
</gene>
<dbReference type="OrthoDB" id="9889855at2759"/>
<dbReference type="InterPro" id="IPR020858">
    <property type="entry name" value="Serum_albumin-like"/>
</dbReference>
<proteinExistence type="predicted"/>
<dbReference type="AGR" id="ZFIN:ZDB-GENE-121204-1"/>
<evidence type="ECO:0000256" key="2">
    <source>
        <dbReference type="ARBA" id="ARBA00022525"/>
    </source>
</evidence>
<dbReference type="KEGG" id="dre:100536787"/>
<dbReference type="GO" id="GO:0005615">
    <property type="term" value="C:extracellular space"/>
    <property type="evidence" value="ECO:0007669"/>
    <property type="project" value="InterPro"/>
</dbReference>
<evidence type="ECO:0000313" key="5">
    <source>
        <dbReference type="Ensembl" id="ENSDARP00000137189"/>
    </source>
</evidence>
<dbReference type="SUPFAM" id="SSF48552">
    <property type="entry name" value="Serum albumin-like"/>
    <property type="match status" value="1"/>
</dbReference>
<evidence type="ECO:0000256" key="1">
    <source>
        <dbReference type="ARBA" id="ARBA00004613"/>
    </source>
</evidence>
<reference evidence="7" key="3">
    <citation type="submission" date="2025-04" db="UniProtKB">
        <authorList>
            <consortium name="RefSeq"/>
        </authorList>
    </citation>
    <scope>IDENTIFICATION</scope>
    <source>
        <strain evidence="7">Tuebingen</strain>
    </source>
</reference>
<feature type="chain" id="PRO_5044546653" evidence="4">
    <location>
        <begin position="22"/>
        <end position="173"/>
    </location>
</feature>
<dbReference type="STRING" id="7955.ENSDARP00000137189"/>
<dbReference type="GO" id="GO:0007165">
    <property type="term" value="P:signal transduction"/>
    <property type="evidence" value="ECO:0007669"/>
    <property type="project" value="InterPro"/>
</dbReference>
<keyword evidence="4" id="KW-0732">Signal</keyword>
<dbReference type="PANTHER" id="PTHR16776:SF3">
    <property type="entry name" value="EXTRACELLULAR MATRIX PROTEIN 1"/>
    <property type="match status" value="1"/>
</dbReference>
<dbReference type="CTD" id="100536787"/>
<reference evidence="5 6" key="1">
    <citation type="journal article" date="2013" name="Nature">
        <title>The zebrafish reference genome sequence and its relationship to the human genome.</title>
        <authorList>
            <consortium name="Genome Reference Consortium Zebrafish"/>
            <person name="Howe K."/>
            <person name="Clark M.D."/>
            <person name="Torroja C.F."/>
            <person name="Torrance J."/>
            <person name="Berthelot C."/>
            <person name="Muffato M."/>
            <person name="Collins J.E."/>
            <person name="Humphray S."/>
            <person name="McLaren K."/>
            <person name="Matthews L."/>
            <person name="McLaren S."/>
            <person name="Sealy I."/>
            <person name="Caccamo M."/>
            <person name="Churcher C."/>
            <person name="Scott C."/>
            <person name="Barrett J.C."/>
            <person name="Koch R."/>
            <person name="Rauch G.J."/>
            <person name="White S."/>
            <person name="Chow W."/>
            <person name="Kilian B."/>
            <person name="Quintais L.T."/>
            <person name="Guerra-Assuncao J.A."/>
            <person name="Zhou Y."/>
            <person name="Gu Y."/>
            <person name="Yen J."/>
            <person name="Vogel J.H."/>
            <person name="Eyre T."/>
            <person name="Redmond S."/>
            <person name="Banerjee R."/>
            <person name="Chi J."/>
            <person name="Fu B."/>
            <person name="Langley E."/>
            <person name="Maguire S.F."/>
            <person name="Laird G.K."/>
            <person name="Lloyd D."/>
            <person name="Kenyon E."/>
            <person name="Donaldson S."/>
            <person name="Sehra H."/>
            <person name="Almeida-King J."/>
            <person name="Loveland J."/>
            <person name="Trevanion S."/>
            <person name="Jones M."/>
            <person name="Quail M."/>
            <person name="Willey D."/>
            <person name="Hunt A."/>
            <person name="Burton J."/>
            <person name="Sims S."/>
            <person name="McLay K."/>
            <person name="Plumb B."/>
            <person name="Davis J."/>
            <person name="Clee C."/>
            <person name="Oliver K."/>
            <person name="Clark R."/>
            <person name="Riddle C."/>
            <person name="Elliot D."/>
            <person name="Eliott D."/>
            <person name="Threadgold G."/>
            <person name="Harden G."/>
            <person name="Ware D."/>
            <person name="Begum S."/>
            <person name="Mortimore B."/>
            <person name="Mortimer B."/>
            <person name="Kerry G."/>
            <person name="Heath P."/>
            <person name="Phillimore B."/>
            <person name="Tracey A."/>
            <person name="Corby N."/>
            <person name="Dunn M."/>
            <person name="Johnson C."/>
            <person name="Wood J."/>
            <person name="Clark S."/>
            <person name="Pelan S."/>
            <person name="Griffiths G."/>
            <person name="Smith M."/>
            <person name="Glithero R."/>
            <person name="Howden P."/>
            <person name="Barker N."/>
            <person name="Lloyd C."/>
            <person name="Stevens C."/>
            <person name="Harley J."/>
            <person name="Holt K."/>
            <person name="Panagiotidis G."/>
            <person name="Lovell J."/>
            <person name="Beasley H."/>
            <person name="Henderson C."/>
            <person name="Gordon D."/>
            <person name="Auger K."/>
            <person name="Wright D."/>
            <person name="Collins J."/>
            <person name="Raisen C."/>
            <person name="Dyer L."/>
            <person name="Leung K."/>
            <person name="Robertson L."/>
            <person name="Ambridge K."/>
            <person name="Leongamornlert D."/>
            <person name="McGuire S."/>
            <person name="Gilderthorp R."/>
            <person name="Griffiths C."/>
            <person name="Manthravadi D."/>
            <person name="Nichol S."/>
            <person name="Barker G."/>
            <person name="Whitehead S."/>
            <person name="Kay M."/>
            <person name="Brown J."/>
            <person name="Murnane C."/>
            <person name="Gray E."/>
            <person name="Humphries M."/>
            <person name="Sycamore N."/>
            <person name="Barker D."/>
            <person name="Saunders D."/>
            <person name="Wallis J."/>
            <person name="Babbage A."/>
            <person name="Hammond S."/>
            <person name="Mashreghi-Mohammadi M."/>
            <person name="Barr L."/>
            <person name="Martin S."/>
            <person name="Wray P."/>
            <person name="Ellington A."/>
            <person name="Matthews N."/>
            <person name="Ellwood M."/>
            <person name="Woodmansey R."/>
            <person name="Clark G."/>
            <person name="Cooper J."/>
            <person name="Cooper J."/>
            <person name="Tromans A."/>
            <person name="Grafham D."/>
            <person name="Skuce C."/>
            <person name="Pandian R."/>
            <person name="Andrews R."/>
            <person name="Harrison E."/>
            <person name="Kimberley A."/>
            <person name="Garnett J."/>
            <person name="Fosker N."/>
            <person name="Hall R."/>
            <person name="Garner P."/>
            <person name="Kelly D."/>
            <person name="Bird C."/>
            <person name="Palmer S."/>
            <person name="Gehring I."/>
            <person name="Berger A."/>
            <person name="Dooley C.M."/>
            <person name="Ersan-Urun Z."/>
            <person name="Eser C."/>
            <person name="Geiger H."/>
            <person name="Geisler M."/>
            <person name="Karotki L."/>
            <person name="Kirn A."/>
            <person name="Konantz J."/>
            <person name="Konantz M."/>
            <person name="Oberlander M."/>
            <person name="Rudolph-Geiger S."/>
            <person name="Teucke M."/>
            <person name="Lanz C."/>
            <person name="Raddatz G."/>
            <person name="Osoegawa K."/>
            <person name="Zhu B."/>
            <person name="Rapp A."/>
            <person name="Widaa S."/>
            <person name="Langford C."/>
            <person name="Yang F."/>
            <person name="Schuster S.C."/>
            <person name="Carter N.P."/>
            <person name="Harrow J."/>
            <person name="Ning Z."/>
            <person name="Herrero J."/>
            <person name="Searle S.M."/>
            <person name="Enright A."/>
            <person name="Geisler R."/>
            <person name="Plasterk R.H."/>
            <person name="Lee C."/>
            <person name="Westerfield M."/>
            <person name="de Jong P.J."/>
            <person name="Zon L.I."/>
            <person name="Postlethwait J.H."/>
            <person name="Nusslein-Volhard C."/>
            <person name="Hubbard T.J."/>
            <person name="Roest Crollius H."/>
            <person name="Rogers J."/>
            <person name="Stemple D.L."/>
        </authorList>
    </citation>
    <scope>NUCLEOTIDE SEQUENCE [LARGE SCALE GENOMIC DNA]</scope>
    <source>
        <strain evidence="5">Tuebingen</strain>
    </source>
</reference>
<evidence type="ECO:0000313" key="7">
    <source>
        <dbReference type="RefSeq" id="XP_003200603.1"/>
    </source>
</evidence>
<dbReference type="GeneID" id="100536787"/>
<dbReference type="PANTHER" id="PTHR16776">
    <property type="entry name" value="EXTRACELLULAR MATRIX PROTEIN 1"/>
    <property type="match status" value="1"/>
</dbReference>
<feature type="signal peptide" evidence="4">
    <location>
        <begin position="1"/>
        <end position="21"/>
    </location>
</feature>
<keyword evidence="2" id="KW-0964">Secreted</keyword>
<dbReference type="AlphaFoldDB" id="A0A0R4IMZ6"/>
<dbReference type="RefSeq" id="XP_003200603.1">
    <property type="nucleotide sequence ID" value="XM_003200555.6"/>
</dbReference>
<sequence length="173" mass="19442">MVWKSTLLSAVILHLFSSGAGQNMDPDVLMDSIFPPARPSLYNLNSLCLHGNGRFRYTAESFPPSSFAHARRAGKTMNRLEAWFGQCCYGGLAHKNGQILCCAKQAWETALSYFCLEEFSTKTLVHDCCEKKGGERWGCFEREAPNPYYQPLPGYIAPQISSDRIFTWDPKAC</sequence>
<dbReference type="GeneTree" id="ENSGT00390000006215"/>
<dbReference type="Gene3D" id="1.10.246.10">
    <property type="match status" value="1"/>
</dbReference>
<dbReference type="ZFIN" id="ZDB-GENE-121204-1">
    <property type="gene designation" value="ecm1a"/>
</dbReference>
<accession>A0A0R4IMZ6</accession>
<dbReference type="Pfam" id="PF05782">
    <property type="entry name" value="ECM1"/>
    <property type="match status" value="1"/>
</dbReference>
<keyword evidence="3" id="KW-0677">Repeat</keyword>
<keyword evidence="6" id="KW-1185">Reference proteome</keyword>